<sequence length="95" mass="11254">MLHYQPLSNVYQCKVSVHEMMSSFLYTKCKGLNHNHPIMQSTLNMRGKRREGSGNPVIRTQEPEEKEKKKERKKERKKENKENKSYHSRPIALPT</sequence>
<dbReference type="AlphaFoldDB" id="A0A1L9UL53"/>
<reference evidence="3" key="1">
    <citation type="journal article" date="2017" name="Genome Biol.">
        <title>Comparative genomics reveals high biological diversity and specific adaptations in the industrially and medically important fungal genus Aspergillus.</title>
        <authorList>
            <person name="de Vries R.P."/>
            <person name="Riley R."/>
            <person name="Wiebenga A."/>
            <person name="Aguilar-Osorio G."/>
            <person name="Amillis S."/>
            <person name="Uchima C.A."/>
            <person name="Anderluh G."/>
            <person name="Asadollahi M."/>
            <person name="Askin M."/>
            <person name="Barry K."/>
            <person name="Battaglia E."/>
            <person name="Bayram O."/>
            <person name="Benocci T."/>
            <person name="Braus-Stromeyer S.A."/>
            <person name="Caldana C."/>
            <person name="Canovas D."/>
            <person name="Cerqueira G.C."/>
            <person name="Chen F."/>
            <person name="Chen W."/>
            <person name="Choi C."/>
            <person name="Clum A."/>
            <person name="Dos Santos R.A."/>
            <person name="Damasio A.R."/>
            <person name="Diallinas G."/>
            <person name="Emri T."/>
            <person name="Fekete E."/>
            <person name="Flipphi M."/>
            <person name="Freyberg S."/>
            <person name="Gallo A."/>
            <person name="Gournas C."/>
            <person name="Habgood R."/>
            <person name="Hainaut M."/>
            <person name="Harispe M.L."/>
            <person name="Henrissat B."/>
            <person name="Hilden K.S."/>
            <person name="Hope R."/>
            <person name="Hossain A."/>
            <person name="Karabika E."/>
            <person name="Karaffa L."/>
            <person name="Karanyi Z."/>
            <person name="Krasevec N."/>
            <person name="Kuo A."/>
            <person name="Kusch H."/>
            <person name="LaButti K."/>
            <person name="Lagendijk E.L."/>
            <person name="Lapidus A."/>
            <person name="Levasseur A."/>
            <person name="Lindquist E."/>
            <person name="Lipzen A."/>
            <person name="Logrieco A.F."/>
            <person name="MacCabe A."/>
            <person name="Maekelae M.R."/>
            <person name="Malavazi I."/>
            <person name="Melin P."/>
            <person name="Meyer V."/>
            <person name="Mielnichuk N."/>
            <person name="Miskei M."/>
            <person name="Molnar A.P."/>
            <person name="Mule G."/>
            <person name="Ngan C.Y."/>
            <person name="Orejas M."/>
            <person name="Orosz E."/>
            <person name="Ouedraogo J.P."/>
            <person name="Overkamp K.M."/>
            <person name="Park H.-S."/>
            <person name="Perrone G."/>
            <person name="Piumi F."/>
            <person name="Punt P.J."/>
            <person name="Ram A.F."/>
            <person name="Ramon A."/>
            <person name="Rauscher S."/>
            <person name="Record E."/>
            <person name="Riano-Pachon D.M."/>
            <person name="Robert V."/>
            <person name="Roehrig J."/>
            <person name="Ruller R."/>
            <person name="Salamov A."/>
            <person name="Salih N.S."/>
            <person name="Samson R.A."/>
            <person name="Sandor E."/>
            <person name="Sanguinetti M."/>
            <person name="Schuetze T."/>
            <person name="Sepcic K."/>
            <person name="Shelest E."/>
            <person name="Sherlock G."/>
            <person name="Sophianopoulou V."/>
            <person name="Squina F.M."/>
            <person name="Sun H."/>
            <person name="Susca A."/>
            <person name="Todd R.B."/>
            <person name="Tsang A."/>
            <person name="Unkles S.E."/>
            <person name="van de Wiele N."/>
            <person name="van Rossen-Uffink D."/>
            <person name="Oliveira J.V."/>
            <person name="Vesth T.C."/>
            <person name="Visser J."/>
            <person name="Yu J.-H."/>
            <person name="Zhou M."/>
            <person name="Andersen M.R."/>
            <person name="Archer D.B."/>
            <person name="Baker S.E."/>
            <person name="Benoit I."/>
            <person name="Brakhage A.A."/>
            <person name="Braus G.H."/>
            <person name="Fischer R."/>
            <person name="Frisvad J.C."/>
            <person name="Goldman G.H."/>
            <person name="Houbraken J."/>
            <person name="Oakley B."/>
            <person name="Pocsi I."/>
            <person name="Scazzocchio C."/>
            <person name="Seiboth B."/>
            <person name="vanKuyk P.A."/>
            <person name="Wortman J."/>
            <person name="Dyer P.S."/>
            <person name="Grigoriev I.V."/>
        </authorList>
    </citation>
    <scope>NUCLEOTIDE SEQUENCE [LARGE SCALE GENOMIC DNA]</scope>
    <source>
        <strain evidence="3">CBS 101740 / IMI 381727 / IBT 21946</strain>
    </source>
</reference>
<keyword evidence="3" id="KW-1185">Reference proteome</keyword>
<gene>
    <name evidence="2" type="ORF">ASPBRDRAFT_537628</name>
</gene>
<evidence type="ECO:0000256" key="1">
    <source>
        <dbReference type="SAM" id="MobiDB-lite"/>
    </source>
</evidence>
<dbReference type="GeneID" id="93579604"/>
<organism evidence="2 3">
    <name type="scientific">Aspergillus brasiliensis (strain CBS 101740 / IMI 381727 / IBT 21946)</name>
    <dbReference type="NCBI Taxonomy" id="767769"/>
    <lineage>
        <taxon>Eukaryota</taxon>
        <taxon>Fungi</taxon>
        <taxon>Dikarya</taxon>
        <taxon>Ascomycota</taxon>
        <taxon>Pezizomycotina</taxon>
        <taxon>Eurotiomycetes</taxon>
        <taxon>Eurotiomycetidae</taxon>
        <taxon>Eurotiales</taxon>
        <taxon>Aspergillaceae</taxon>
        <taxon>Aspergillus</taxon>
        <taxon>Aspergillus subgen. Circumdati</taxon>
    </lineage>
</organism>
<evidence type="ECO:0000313" key="3">
    <source>
        <dbReference type="Proteomes" id="UP000184499"/>
    </source>
</evidence>
<dbReference type="Proteomes" id="UP000184499">
    <property type="component" value="Unassembled WGS sequence"/>
</dbReference>
<evidence type="ECO:0000313" key="2">
    <source>
        <dbReference type="EMBL" id="OJJ72387.1"/>
    </source>
</evidence>
<name>A0A1L9UL53_ASPBC</name>
<dbReference type="EMBL" id="KV878683">
    <property type="protein sequence ID" value="OJJ72387.1"/>
    <property type="molecule type" value="Genomic_DNA"/>
</dbReference>
<proteinExistence type="predicted"/>
<dbReference type="VEuPathDB" id="FungiDB:ASPBRDRAFT_537628"/>
<accession>A0A1L9UL53</accession>
<protein>
    <submittedName>
        <fullName evidence="2">Uncharacterized protein</fullName>
    </submittedName>
</protein>
<dbReference type="RefSeq" id="XP_067479635.1">
    <property type="nucleotide sequence ID" value="XM_067627116.1"/>
</dbReference>
<feature type="region of interest" description="Disordered" evidence="1">
    <location>
        <begin position="40"/>
        <end position="95"/>
    </location>
</feature>